<evidence type="ECO:0000256" key="1">
    <source>
        <dbReference type="PROSITE-ProRule" id="PRU00290"/>
    </source>
</evidence>
<dbReference type="Proteomes" id="UP000274822">
    <property type="component" value="Unassembled WGS sequence"/>
</dbReference>
<evidence type="ECO:0000313" key="4">
    <source>
        <dbReference type="EMBL" id="RUS24817.1"/>
    </source>
</evidence>
<dbReference type="AlphaFoldDB" id="A0A433Q4V0"/>
<dbReference type="GO" id="GO:0016020">
    <property type="term" value="C:membrane"/>
    <property type="evidence" value="ECO:0007669"/>
    <property type="project" value="InterPro"/>
</dbReference>
<name>A0A433Q4V0_9FUNG</name>
<sequence length="165" mass="18638">MAQPYDPYIPNSGNKGPNSGGGGNPKAQQVQAQVDEVVGIMQQNIDKVMQRGERLDDLRGKTERVITKRKHWPLNSHQAQTWRHANLHVTKANCLIGLATKSTQPLTLPFFPLTPSSSPHRRPPADRDSLPPGRKSGAQAHVVERHEVEAHHRHHRYRPARRHHQ</sequence>
<dbReference type="Gene3D" id="1.20.5.110">
    <property type="match status" value="1"/>
</dbReference>
<protein>
    <recommendedName>
        <fullName evidence="3">V-SNARE coiled-coil homology domain-containing protein</fullName>
    </recommendedName>
</protein>
<proteinExistence type="predicted"/>
<feature type="domain" description="V-SNARE coiled-coil homology" evidence="3">
    <location>
        <begin position="26"/>
        <end position="83"/>
    </location>
</feature>
<feature type="region of interest" description="Disordered" evidence="2">
    <location>
        <begin position="1"/>
        <end position="29"/>
    </location>
</feature>
<evidence type="ECO:0000256" key="2">
    <source>
        <dbReference type="SAM" id="MobiDB-lite"/>
    </source>
</evidence>
<dbReference type="PRINTS" id="PR00219">
    <property type="entry name" value="SYNAPTOBREVN"/>
</dbReference>
<dbReference type="CDD" id="cd15843">
    <property type="entry name" value="R-SNARE"/>
    <property type="match status" value="1"/>
</dbReference>
<organism evidence="4 5">
    <name type="scientific">Jimgerdemannia flammicorona</name>
    <dbReference type="NCBI Taxonomy" id="994334"/>
    <lineage>
        <taxon>Eukaryota</taxon>
        <taxon>Fungi</taxon>
        <taxon>Fungi incertae sedis</taxon>
        <taxon>Mucoromycota</taxon>
        <taxon>Mucoromycotina</taxon>
        <taxon>Endogonomycetes</taxon>
        <taxon>Endogonales</taxon>
        <taxon>Endogonaceae</taxon>
        <taxon>Jimgerdemannia</taxon>
    </lineage>
</organism>
<dbReference type="PANTHER" id="PTHR46897:SF1">
    <property type="entry name" value="VESICLE-ASSOCIATED MEMBRANE PROTEIN 4"/>
    <property type="match status" value="1"/>
</dbReference>
<dbReference type="GO" id="GO:0016192">
    <property type="term" value="P:vesicle-mediated transport"/>
    <property type="evidence" value="ECO:0007669"/>
    <property type="project" value="InterPro"/>
</dbReference>
<reference evidence="4 5" key="1">
    <citation type="journal article" date="2018" name="New Phytol.">
        <title>Phylogenomics of Endogonaceae and evolution of mycorrhizas within Mucoromycota.</title>
        <authorList>
            <person name="Chang Y."/>
            <person name="Desiro A."/>
            <person name="Na H."/>
            <person name="Sandor L."/>
            <person name="Lipzen A."/>
            <person name="Clum A."/>
            <person name="Barry K."/>
            <person name="Grigoriev I.V."/>
            <person name="Martin F.M."/>
            <person name="Stajich J.E."/>
            <person name="Smith M.E."/>
            <person name="Bonito G."/>
            <person name="Spatafora J.W."/>
        </authorList>
    </citation>
    <scope>NUCLEOTIDE SEQUENCE [LARGE SCALE GENOMIC DNA]</scope>
    <source>
        <strain evidence="4 5">AD002</strain>
    </source>
</reference>
<dbReference type="Pfam" id="PF00957">
    <property type="entry name" value="Synaptobrevin"/>
    <property type="match status" value="1"/>
</dbReference>
<dbReference type="PANTHER" id="PTHR46897">
    <property type="entry name" value="VESICLE-ASSOCIATED MEMBRANE PROTEIN 4"/>
    <property type="match status" value="1"/>
</dbReference>
<evidence type="ECO:0000259" key="3">
    <source>
        <dbReference type="PROSITE" id="PS50892"/>
    </source>
</evidence>
<keyword evidence="5" id="KW-1185">Reference proteome</keyword>
<evidence type="ECO:0000313" key="5">
    <source>
        <dbReference type="Proteomes" id="UP000274822"/>
    </source>
</evidence>
<dbReference type="PROSITE" id="PS50892">
    <property type="entry name" value="V_SNARE"/>
    <property type="match status" value="1"/>
</dbReference>
<accession>A0A433Q4V0</accession>
<dbReference type="EMBL" id="RBNJ01014807">
    <property type="protein sequence ID" value="RUS24817.1"/>
    <property type="molecule type" value="Genomic_DNA"/>
</dbReference>
<keyword evidence="1" id="KW-0175">Coiled coil</keyword>
<dbReference type="InterPro" id="IPR042887">
    <property type="entry name" value="VAMP4"/>
</dbReference>
<dbReference type="InterPro" id="IPR042855">
    <property type="entry name" value="V_SNARE_CC"/>
</dbReference>
<feature type="compositionally biased region" description="Basic residues" evidence="2">
    <location>
        <begin position="151"/>
        <end position="165"/>
    </location>
</feature>
<gene>
    <name evidence="4" type="ORF">BC938DRAFT_473033</name>
</gene>
<feature type="region of interest" description="Disordered" evidence="2">
    <location>
        <begin position="111"/>
        <end position="165"/>
    </location>
</feature>
<dbReference type="PROSITE" id="PS00417">
    <property type="entry name" value="SYNAPTOBREVIN"/>
    <property type="match status" value="1"/>
</dbReference>
<dbReference type="InterPro" id="IPR001388">
    <property type="entry name" value="Synaptobrevin-like"/>
</dbReference>
<dbReference type="SUPFAM" id="SSF58038">
    <property type="entry name" value="SNARE fusion complex"/>
    <property type="match status" value="1"/>
</dbReference>
<comment type="caution">
    <text evidence="4">The sequence shown here is derived from an EMBL/GenBank/DDBJ whole genome shotgun (WGS) entry which is preliminary data.</text>
</comment>
<dbReference type="GO" id="GO:0090161">
    <property type="term" value="P:Golgi ribbon formation"/>
    <property type="evidence" value="ECO:0007669"/>
    <property type="project" value="InterPro"/>
</dbReference>